<reference evidence="6" key="1">
    <citation type="submission" date="2025-08" db="UniProtKB">
        <authorList>
            <consortium name="RefSeq"/>
        </authorList>
    </citation>
    <scope>IDENTIFICATION</scope>
</reference>
<keyword evidence="2 3" id="KW-0560">Oxidoreductase</keyword>
<sequence length="315" mass="35590">MKEIRGDLANARDVAKACEGVDCVIHCGALVDISIFPDKCALEAVNVEGTRNVINACIEQNVPYLVFTSTAYTVIGANHIFYGTETTTFKPRSFLMGSYAETKFRAEQLVLQANSRALRDGEGTLRTCVLRPTVIFGEEEKHFISRMTSVGKLYWTGTVPKIQFIDERFQLTYAGNAAYAHILAKDRLRESTECAGETFFITDDTPLDELYASIKPFVEAQEMKLSELSLPYVAVVFVLLLLSTLARIIRPIYQVGELFPTPSKITAVCMSVFFNRQKAALRLKYYPCYTPEESQERTIKYYERVKSKRHETSDT</sequence>
<evidence type="ECO:0000256" key="1">
    <source>
        <dbReference type="ARBA" id="ARBA00009219"/>
    </source>
</evidence>
<dbReference type="GO" id="GO:0016616">
    <property type="term" value="F:oxidoreductase activity, acting on the CH-OH group of donors, NAD or NADP as acceptor"/>
    <property type="evidence" value="ECO:0007669"/>
    <property type="project" value="InterPro"/>
</dbReference>
<evidence type="ECO:0000313" key="6">
    <source>
        <dbReference type="RefSeq" id="XP_028968164.1"/>
    </source>
</evidence>
<protein>
    <submittedName>
        <fullName evidence="6">3 beta-hydroxysteroid dehydrogenase/Delta 5--&gt;4-isomerase type 1</fullName>
    </submittedName>
</protein>
<organism evidence="5 6">
    <name type="scientific">Galendromus occidentalis</name>
    <name type="common">western predatory mite</name>
    <dbReference type="NCBI Taxonomy" id="34638"/>
    <lineage>
        <taxon>Eukaryota</taxon>
        <taxon>Metazoa</taxon>
        <taxon>Ecdysozoa</taxon>
        <taxon>Arthropoda</taxon>
        <taxon>Chelicerata</taxon>
        <taxon>Arachnida</taxon>
        <taxon>Acari</taxon>
        <taxon>Parasitiformes</taxon>
        <taxon>Mesostigmata</taxon>
        <taxon>Gamasina</taxon>
        <taxon>Phytoseioidea</taxon>
        <taxon>Phytoseiidae</taxon>
        <taxon>Typhlodrominae</taxon>
        <taxon>Galendromus</taxon>
    </lineage>
</organism>
<dbReference type="InterPro" id="IPR050177">
    <property type="entry name" value="Lipid_A_modif_metabolic_enz"/>
</dbReference>
<evidence type="ECO:0000313" key="5">
    <source>
        <dbReference type="Proteomes" id="UP000694867"/>
    </source>
</evidence>
<dbReference type="Proteomes" id="UP000694867">
    <property type="component" value="Unplaced"/>
</dbReference>
<evidence type="ECO:0000256" key="2">
    <source>
        <dbReference type="ARBA" id="ARBA00023002"/>
    </source>
</evidence>
<evidence type="ECO:0000256" key="3">
    <source>
        <dbReference type="RuleBase" id="RU004475"/>
    </source>
</evidence>
<dbReference type="RefSeq" id="XP_028968164.1">
    <property type="nucleotide sequence ID" value="XM_029112331.1"/>
</dbReference>
<dbReference type="SUPFAM" id="SSF51735">
    <property type="entry name" value="NAD(P)-binding Rossmann-fold domains"/>
    <property type="match status" value="1"/>
</dbReference>
<proteinExistence type="inferred from homology"/>
<dbReference type="GeneID" id="100905877"/>
<accession>A0AAJ7SGE6</accession>
<dbReference type="Gene3D" id="3.40.50.720">
    <property type="entry name" value="NAD(P)-binding Rossmann-like Domain"/>
    <property type="match status" value="1"/>
</dbReference>
<name>A0AAJ7SGE6_9ACAR</name>
<comment type="similarity">
    <text evidence="1 3">Belongs to the 3-beta-HSD family.</text>
</comment>
<dbReference type="GO" id="GO:0006694">
    <property type="term" value="P:steroid biosynthetic process"/>
    <property type="evidence" value="ECO:0007669"/>
    <property type="project" value="InterPro"/>
</dbReference>
<keyword evidence="5" id="KW-1185">Reference proteome</keyword>
<dbReference type="InterPro" id="IPR036291">
    <property type="entry name" value="NAD(P)-bd_dom_sf"/>
</dbReference>
<dbReference type="AlphaFoldDB" id="A0AAJ7SGE6"/>
<evidence type="ECO:0000259" key="4">
    <source>
        <dbReference type="Pfam" id="PF01073"/>
    </source>
</evidence>
<dbReference type="KEGG" id="goe:100905877"/>
<dbReference type="FunFam" id="3.40.50.720:FF:000495">
    <property type="entry name" value="3 hydroxysteroid dehydrogenase, putative"/>
    <property type="match status" value="1"/>
</dbReference>
<gene>
    <name evidence="6" type="primary">LOC100905877</name>
</gene>
<dbReference type="InterPro" id="IPR002225">
    <property type="entry name" value="3Beta_OHSteriod_DH/Estase"/>
</dbReference>
<dbReference type="PANTHER" id="PTHR43245">
    <property type="entry name" value="BIFUNCTIONAL POLYMYXIN RESISTANCE PROTEIN ARNA"/>
    <property type="match status" value="1"/>
</dbReference>
<dbReference type="Pfam" id="PF01073">
    <property type="entry name" value="3Beta_HSD"/>
    <property type="match status" value="1"/>
</dbReference>
<feature type="domain" description="3-beta hydroxysteroid dehydrogenase/isomerase" evidence="4">
    <location>
        <begin position="4"/>
        <end position="230"/>
    </location>
</feature>
<dbReference type="PANTHER" id="PTHR43245:SF51">
    <property type="entry name" value="SHORT CHAIN DEHYDROGENASE_REDUCTASE FAMILY 42E, MEMBER 2"/>
    <property type="match status" value="1"/>
</dbReference>